<evidence type="ECO:0000313" key="2">
    <source>
        <dbReference type="EMBL" id="GGK88932.1"/>
    </source>
</evidence>
<keyword evidence="1" id="KW-0472">Membrane</keyword>
<name>A0ABQ2FET6_9DEIO</name>
<feature type="transmembrane region" description="Helical" evidence="1">
    <location>
        <begin position="108"/>
        <end position="128"/>
    </location>
</feature>
<dbReference type="Proteomes" id="UP000604341">
    <property type="component" value="Unassembled WGS sequence"/>
</dbReference>
<feature type="transmembrane region" description="Helical" evidence="1">
    <location>
        <begin position="75"/>
        <end position="96"/>
    </location>
</feature>
<evidence type="ECO:0000256" key="1">
    <source>
        <dbReference type="SAM" id="Phobius"/>
    </source>
</evidence>
<keyword evidence="1" id="KW-1133">Transmembrane helix</keyword>
<comment type="caution">
    <text evidence="2">The sequence shown here is derived from an EMBL/GenBank/DDBJ whole genome shotgun (WGS) entry which is preliminary data.</text>
</comment>
<dbReference type="EMBL" id="BMPE01000001">
    <property type="protein sequence ID" value="GGK88932.1"/>
    <property type="molecule type" value="Genomic_DNA"/>
</dbReference>
<reference evidence="3" key="1">
    <citation type="journal article" date="2019" name="Int. J. Syst. Evol. Microbiol.">
        <title>The Global Catalogue of Microorganisms (GCM) 10K type strain sequencing project: providing services to taxonomists for standard genome sequencing and annotation.</title>
        <authorList>
            <consortium name="The Broad Institute Genomics Platform"/>
            <consortium name="The Broad Institute Genome Sequencing Center for Infectious Disease"/>
            <person name="Wu L."/>
            <person name="Ma J."/>
        </authorList>
    </citation>
    <scope>NUCLEOTIDE SEQUENCE [LARGE SCALE GENOMIC DNA]</scope>
    <source>
        <strain evidence="3">JCM 19173</strain>
    </source>
</reference>
<keyword evidence="3" id="KW-1185">Reference proteome</keyword>
<dbReference type="RefSeq" id="WP_189067308.1">
    <property type="nucleotide sequence ID" value="NZ_BMPE01000001.1"/>
</dbReference>
<organism evidence="2 3">
    <name type="scientific">Deinococcus radiotolerans</name>
    <dbReference type="NCBI Taxonomy" id="1309407"/>
    <lineage>
        <taxon>Bacteria</taxon>
        <taxon>Thermotogati</taxon>
        <taxon>Deinococcota</taxon>
        <taxon>Deinococci</taxon>
        <taxon>Deinococcales</taxon>
        <taxon>Deinococcaceae</taxon>
        <taxon>Deinococcus</taxon>
    </lineage>
</organism>
<sequence length="182" mass="20013">MKPDDWTDALDTERHHADPRWARDAHHTVLWRRATRDLTTLLGGRTLAELVAISALPATGFLLVQVPMPSHIFRWAHPAAEFLWTSGIGLLLTVVWMTRHILRGAAPWPLAFLAASLSTLPTLLLVSTGLREASDVFTLSTVTALLPLIVKLCPGALFTFGLLLTFGWGLSTLVRPHRSIAS</sequence>
<gene>
    <name evidence="2" type="ORF">GCM10010844_04290</name>
</gene>
<feature type="transmembrane region" description="Helical" evidence="1">
    <location>
        <begin position="42"/>
        <end position="63"/>
    </location>
</feature>
<protein>
    <submittedName>
        <fullName evidence="2">Uncharacterized protein</fullName>
    </submittedName>
</protein>
<feature type="transmembrane region" description="Helical" evidence="1">
    <location>
        <begin position="148"/>
        <end position="170"/>
    </location>
</feature>
<accession>A0ABQ2FET6</accession>
<proteinExistence type="predicted"/>
<evidence type="ECO:0000313" key="3">
    <source>
        <dbReference type="Proteomes" id="UP000604341"/>
    </source>
</evidence>
<keyword evidence="1" id="KW-0812">Transmembrane</keyword>